<evidence type="ECO:0000256" key="1">
    <source>
        <dbReference type="SAM" id="MobiDB-lite"/>
    </source>
</evidence>
<feature type="region of interest" description="Disordered" evidence="1">
    <location>
        <begin position="1"/>
        <end position="28"/>
    </location>
</feature>
<evidence type="ECO:0000313" key="4">
    <source>
        <dbReference type="Proteomes" id="UP000033772"/>
    </source>
</evidence>
<keyword evidence="4" id="KW-1185">Reference proteome</keyword>
<feature type="compositionally biased region" description="Low complexity" evidence="1">
    <location>
        <begin position="92"/>
        <end position="104"/>
    </location>
</feature>
<name>A0A1J4N754_9ACTN</name>
<keyword evidence="2" id="KW-0472">Membrane</keyword>
<keyword evidence="2" id="KW-1133">Transmembrane helix</keyword>
<organism evidence="3 4">
    <name type="scientific">Nocardioides luteus</name>
    <dbReference type="NCBI Taxonomy" id="1844"/>
    <lineage>
        <taxon>Bacteria</taxon>
        <taxon>Bacillati</taxon>
        <taxon>Actinomycetota</taxon>
        <taxon>Actinomycetes</taxon>
        <taxon>Propionibacteriales</taxon>
        <taxon>Nocardioidaceae</taxon>
        <taxon>Nocardioides</taxon>
    </lineage>
</organism>
<sequence>MPYPPPPGSPGSGAPDEEPQKQPAPFDYNERLIGLSEEIGGNRPAFNARKERAGHGGPLRQVLTIAASLALVVVCGVVVYALFTRENNAATTTGAPTASETPSTGRGPTESAKPGGGTADVGGEASGGPGWPGTSSPADPSDGATSRSTIGPEHLSKADVPRPWKFTYGEVTLKARYLSGKDYSGCKATLRRAIRDIGCDYAVRVSYKAQQGNLRMTHFIYDFSTVEAAEKAAATIEPKHVIPPEEASLPGYTQGWFKVKDYGKYVVYTMVTANDAITVAKGKEYTSYGNTDLGAEILFRM</sequence>
<protein>
    <submittedName>
        <fullName evidence="3">Uncharacterized protein</fullName>
    </submittedName>
</protein>
<dbReference type="AlphaFoldDB" id="A0A1J4N754"/>
<dbReference type="STRING" id="1844.UG56_008055"/>
<reference evidence="3" key="1">
    <citation type="submission" date="2016-10" db="EMBL/GenBank/DDBJ databases">
        <title>Draft Genome Sequence of Nocardioides luteus Strain BAFB, an Alkane-Degrading Bacterium Isolated from JP-7 Polluted Soil.</title>
        <authorList>
            <person name="Brown L."/>
            <person name="Ruiz O.N."/>
            <person name="Gunasekera T."/>
        </authorList>
    </citation>
    <scope>NUCLEOTIDE SEQUENCE [LARGE SCALE GENOMIC DNA]</scope>
    <source>
        <strain evidence="3">BAFB</strain>
    </source>
</reference>
<dbReference type="Proteomes" id="UP000033772">
    <property type="component" value="Unassembled WGS sequence"/>
</dbReference>
<dbReference type="OrthoDB" id="3768768at2"/>
<keyword evidence="2" id="KW-0812">Transmembrane</keyword>
<accession>A0A1J4N754</accession>
<feature type="compositionally biased region" description="Gly residues" evidence="1">
    <location>
        <begin position="114"/>
        <end position="131"/>
    </location>
</feature>
<feature type="transmembrane region" description="Helical" evidence="2">
    <location>
        <begin position="62"/>
        <end position="83"/>
    </location>
</feature>
<evidence type="ECO:0000256" key="2">
    <source>
        <dbReference type="SAM" id="Phobius"/>
    </source>
</evidence>
<comment type="caution">
    <text evidence="3">The sequence shown here is derived from an EMBL/GenBank/DDBJ whole genome shotgun (WGS) entry which is preliminary data.</text>
</comment>
<dbReference type="EMBL" id="JZDQ02000009">
    <property type="protein sequence ID" value="OIJ27324.1"/>
    <property type="molecule type" value="Genomic_DNA"/>
</dbReference>
<proteinExistence type="predicted"/>
<gene>
    <name evidence="3" type="ORF">UG56_008055</name>
</gene>
<feature type="region of interest" description="Disordered" evidence="1">
    <location>
        <begin position="92"/>
        <end position="156"/>
    </location>
</feature>
<evidence type="ECO:0000313" key="3">
    <source>
        <dbReference type="EMBL" id="OIJ27324.1"/>
    </source>
</evidence>
<dbReference type="RefSeq" id="WP_045549201.1">
    <property type="nucleotide sequence ID" value="NZ_JZDQ02000009.1"/>
</dbReference>